<dbReference type="CDD" id="cd06124">
    <property type="entry name" value="cupin_NimR-like_N"/>
    <property type="match status" value="1"/>
</dbReference>
<name>A0ABU0JKF0_9HYPH</name>
<evidence type="ECO:0000256" key="3">
    <source>
        <dbReference type="SAM" id="MobiDB-lite"/>
    </source>
</evidence>
<dbReference type="RefSeq" id="WP_307284911.1">
    <property type="nucleotide sequence ID" value="NZ_JAUSVX010000025.1"/>
</dbReference>
<dbReference type="Gene3D" id="1.10.10.60">
    <property type="entry name" value="Homeodomain-like"/>
    <property type="match status" value="1"/>
</dbReference>
<dbReference type="PANTHER" id="PTHR11019">
    <property type="entry name" value="HTH-TYPE TRANSCRIPTIONAL REGULATOR NIMR"/>
    <property type="match status" value="1"/>
</dbReference>
<dbReference type="InterPro" id="IPR011051">
    <property type="entry name" value="RmlC_Cupin_sf"/>
</dbReference>
<evidence type="ECO:0000313" key="6">
    <source>
        <dbReference type="Proteomes" id="UP001242480"/>
    </source>
</evidence>
<proteinExistence type="predicted"/>
<feature type="domain" description="HTH araC/xylS-type" evidence="4">
    <location>
        <begin position="164"/>
        <end position="261"/>
    </location>
</feature>
<feature type="region of interest" description="Disordered" evidence="3">
    <location>
        <begin position="262"/>
        <end position="284"/>
    </location>
</feature>
<dbReference type="SUPFAM" id="SSF51182">
    <property type="entry name" value="RmlC-like cupins"/>
    <property type="match status" value="1"/>
</dbReference>
<accession>A0ABU0JKF0</accession>
<dbReference type="EMBL" id="JAUSVX010000025">
    <property type="protein sequence ID" value="MDQ0474754.1"/>
    <property type="molecule type" value="Genomic_DNA"/>
</dbReference>
<dbReference type="Gene3D" id="2.60.120.10">
    <property type="entry name" value="Jelly Rolls"/>
    <property type="match status" value="1"/>
</dbReference>
<organism evidence="5 6">
    <name type="scientific">Labrys wisconsinensis</name>
    <dbReference type="NCBI Taxonomy" id="425677"/>
    <lineage>
        <taxon>Bacteria</taxon>
        <taxon>Pseudomonadati</taxon>
        <taxon>Pseudomonadota</taxon>
        <taxon>Alphaproteobacteria</taxon>
        <taxon>Hyphomicrobiales</taxon>
        <taxon>Xanthobacteraceae</taxon>
        <taxon>Labrys</taxon>
    </lineage>
</organism>
<evidence type="ECO:0000256" key="1">
    <source>
        <dbReference type="ARBA" id="ARBA00023015"/>
    </source>
</evidence>
<dbReference type="Proteomes" id="UP001242480">
    <property type="component" value="Unassembled WGS sequence"/>
</dbReference>
<dbReference type="InterPro" id="IPR014710">
    <property type="entry name" value="RmlC-like_jellyroll"/>
</dbReference>
<dbReference type="PANTHER" id="PTHR11019:SF199">
    <property type="entry name" value="HTH-TYPE TRANSCRIPTIONAL REGULATOR NIMR"/>
    <property type="match status" value="1"/>
</dbReference>
<dbReference type="SUPFAM" id="SSF46689">
    <property type="entry name" value="Homeodomain-like"/>
    <property type="match status" value="1"/>
</dbReference>
<dbReference type="InterPro" id="IPR009057">
    <property type="entry name" value="Homeodomain-like_sf"/>
</dbReference>
<gene>
    <name evidence="5" type="ORF">QO011_007795</name>
</gene>
<protein>
    <submittedName>
        <fullName evidence="5">AraC-like DNA-binding protein</fullName>
    </submittedName>
</protein>
<keyword evidence="6" id="KW-1185">Reference proteome</keyword>
<evidence type="ECO:0000259" key="4">
    <source>
        <dbReference type="PROSITE" id="PS01124"/>
    </source>
</evidence>
<dbReference type="PROSITE" id="PS01124">
    <property type="entry name" value="HTH_ARAC_FAMILY_2"/>
    <property type="match status" value="1"/>
</dbReference>
<sequence length="284" mass="30454">MPILSAPRDWIDPDEISRPVVTFGAAMAEVGRIELAPHRHRKGQILLVQRGALSCEVEGGLWIVPPRSAVWIPGGALHAIKATGTLEGFAAFVDPAVSRGLPDVCCAVSVTPLLRELLVRSARLPALYEEGGANSRLITVLLDEIAAAEVEDLHLPMPTDARLRRIVDAMMASPADRGTLDVWAQRAGLSERTLARLMSRQTGMSFGRWRQQLGVVLAVKWLAGGGSIQQVAADLGYESVPSFVTMFRKALGTSPGRYMSERHGGRLGGAVGRGVSDAGKPRAR</sequence>
<dbReference type="InterPro" id="IPR018060">
    <property type="entry name" value="HTH_AraC"/>
</dbReference>
<evidence type="ECO:0000313" key="5">
    <source>
        <dbReference type="EMBL" id="MDQ0474754.1"/>
    </source>
</evidence>
<dbReference type="Pfam" id="PF12833">
    <property type="entry name" value="HTH_18"/>
    <property type="match status" value="1"/>
</dbReference>
<evidence type="ECO:0000256" key="2">
    <source>
        <dbReference type="ARBA" id="ARBA00023163"/>
    </source>
</evidence>
<reference evidence="5 6" key="1">
    <citation type="submission" date="2023-07" db="EMBL/GenBank/DDBJ databases">
        <title>Genomic Encyclopedia of Type Strains, Phase IV (KMG-IV): sequencing the most valuable type-strain genomes for metagenomic binning, comparative biology and taxonomic classification.</title>
        <authorList>
            <person name="Goeker M."/>
        </authorList>
    </citation>
    <scope>NUCLEOTIDE SEQUENCE [LARGE SCALE GENOMIC DNA]</scope>
    <source>
        <strain evidence="5 6">DSM 19619</strain>
    </source>
</reference>
<keyword evidence="2" id="KW-0804">Transcription</keyword>
<keyword evidence="1" id="KW-0805">Transcription regulation</keyword>
<dbReference type="SMART" id="SM00342">
    <property type="entry name" value="HTH_ARAC"/>
    <property type="match status" value="1"/>
</dbReference>
<comment type="caution">
    <text evidence="5">The sequence shown here is derived from an EMBL/GenBank/DDBJ whole genome shotgun (WGS) entry which is preliminary data.</text>
</comment>